<dbReference type="GO" id="GO:0046872">
    <property type="term" value="F:metal ion binding"/>
    <property type="evidence" value="ECO:0007669"/>
    <property type="project" value="UniProtKB-KW"/>
</dbReference>
<evidence type="ECO:0000256" key="4">
    <source>
        <dbReference type="ARBA" id="ARBA00023004"/>
    </source>
</evidence>
<dbReference type="EMBL" id="RBNJ01001792">
    <property type="protein sequence ID" value="RUS32765.1"/>
    <property type="molecule type" value="Genomic_DNA"/>
</dbReference>
<sequence>MITIANCPETSEPSYRNGWMGRCPRFEFLGNSNSIRYTSRYTALGIAKRNERRDDTYLVFGRDPCQTTLGRFQSFYRRFTADPKATQRMRDEDPSSENINITLTPNVPLAKEMAEDKLVLVVIPSSSLLNPFRPAQTHVHGHRLETGRPGVRLSSSNRRLDFRVLQFRHKLGHETHFHSLLPRRHGQVPSLRDEVRAQELELPRINPGYERKAYRYAYGLGNYENSGNSAMGLSASVPVFIPNPEGVGEDDGVLLYVVNDKESNDGMRTFVLVLDARTFGELARAEVGDFKAVVLHRSFVDGI</sequence>
<feature type="binding site" evidence="5">
    <location>
        <position position="296"/>
    </location>
    <ligand>
        <name>Fe cation</name>
        <dbReference type="ChEBI" id="CHEBI:24875"/>
        <note>catalytic</note>
    </ligand>
</feature>
<feature type="non-terminal residue" evidence="6">
    <location>
        <position position="303"/>
    </location>
</feature>
<evidence type="ECO:0000256" key="3">
    <source>
        <dbReference type="ARBA" id="ARBA00023002"/>
    </source>
</evidence>
<protein>
    <recommendedName>
        <fullName evidence="8">Carotenoid oxygenase</fullName>
    </recommendedName>
</protein>
<evidence type="ECO:0000256" key="5">
    <source>
        <dbReference type="PIRSR" id="PIRSR604294-1"/>
    </source>
</evidence>
<comment type="caution">
    <text evidence="6">The sequence shown here is derived from an EMBL/GenBank/DDBJ whole genome shotgun (WGS) entry which is preliminary data.</text>
</comment>
<evidence type="ECO:0000313" key="6">
    <source>
        <dbReference type="EMBL" id="RUS32765.1"/>
    </source>
</evidence>
<evidence type="ECO:0000256" key="2">
    <source>
        <dbReference type="ARBA" id="ARBA00022723"/>
    </source>
</evidence>
<name>A0A433QSL1_9FUNG</name>
<comment type="similarity">
    <text evidence="1">Belongs to the carotenoid oxygenase family.</text>
</comment>
<gene>
    <name evidence="6" type="ORF">BC938DRAFT_474364</name>
</gene>
<reference evidence="6 7" key="1">
    <citation type="journal article" date="2018" name="New Phytol.">
        <title>Phylogenomics of Endogonaceae and evolution of mycorrhizas within Mucoromycota.</title>
        <authorList>
            <person name="Chang Y."/>
            <person name="Desiro A."/>
            <person name="Na H."/>
            <person name="Sandor L."/>
            <person name="Lipzen A."/>
            <person name="Clum A."/>
            <person name="Barry K."/>
            <person name="Grigoriev I.V."/>
            <person name="Martin F.M."/>
            <person name="Stajich J.E."/>
            <person name="Smith M.E."/>
            <person name="Bonito G."/>
            <person name="Spatafora J.W."/>
        </authorList>
    </citation>
    <scope>NUCLEOTIDE SEQUENCE [LARGE SCALE GENOMIC DNA]</scope>
    <source>
        <strain evidence="6 7">AD002</strain>
    </source>
</reference>
<dbReference type="AlphaFoldDB" id="A0A433QSL1"/>
<dbReference type="GO" id="GO:0010436">
    <property type="term" value="F:carotenoid dioxygenase activity"/>
    <property type="evidence" value="ECO:0007669"/>
    <property type="project" value="TreeGrafter"/>
</dbReference>
<evidence type="ECO:0000256" key="1">
    <source>
        <dbReference type="ARBA" id="ARBA00006787"/>
    </source>
</evidence>
<dbReference type="Proteomes" id="UP000274822">
    <property type="component" value="Unassembled WGS sequence"/>
</dbReference>
<dbReference type="Pfam" id="PF03055">
    <property type="entry name" value="RPE65"/>
    <property type="match status" value="1"/>
</dbReference>
<dbReference type="GO" id="GO:0016121">
    <property type="term" value="P:carotene catabolic process"/>
    <property type="evidence" value="ECO:0007669"/>
    <property type="project" value="TreeGrafter"/>
</dbReference>
<keyword evidence="3" id="KW-0560">Oxidoreductase</keyword>
<comment type="cofactor">
    <cofactor evidence="5">
        <name>Fe(2+)</name>
        <dbReference type="ChEBI" id="CHEBI:29033"/>
    </cofactor>
    <text evidence="5">Binds 1 Fe(2+) ion per subunit.</text>
</comment>
<keyword evidence="7" id="KW-1185">Reference proteome</keyword>
<accession>A0A433QSL1</accession>
<dbReference type="InterPro" id="IPR004294">
    <property type="entry name" value="Carotenoid_Oase"/>
</dbReference>
<organism evidence="6 7">
    <name type="scientific">Jimgerdemannia flammicorona</name>
    <dbReference type="NCBI Taxonomy" id="994334"/>
    <lineage>
        <taxon>Eukaryota</taxon>
        <taxon>Fungi</taxon>
        <taxon>Fungi incertae sedis</taxon>
        <taxon>Mucoromycota</taxon>
        <taxon>Mucoromycotina</taxon>
        <taxon>Endogonomycetes</taxon>
        <taxon>Endogonales</taxon>
        <taxon>Endogonaceae</taxon>
        <taxon>Jimgerdemannia</taxon>
    </lineage>
</organism>
<evidence type="ECO:0008006" key="8">
    <source>
        <dbReference type="Google" id="ProtNLM"/>
    </source>
</evidence>
<keyword evidence="4 5" id="KW-0408">Iron</keyword>
<keyword evidence="2 5" id="KW-0479">Metal-binding</keyword>
<proteinExistence type="inferred from homology"/>
<dbReference type="PANTHER" id="PTHR10543">
    <property type="entry name" value="BETA-CAROTENE DIOXYGENASE"/>
    <property type="match status" value="1"/>
</dbReference>
<evidence type="ECO:0000313" key="7">
    <source>
        <dbReference type="Proteomes" id="UP000274822"/>
    </source>
</evidence>
<dbReference type="PANTHER" id="PTHR10543:SF24">
    <property type="entry name" value="CAROTENOID ISOMEROOXYGENASE"/>
    <property type="match status" value="1"/>
</dbReference>